<dbReference type="PANTHER" id="PTHR24567">
    <property type="entry name" value="CRP FAMILY TRANSCRIPTIONAL REGULATORY PROTEIN"/>
    <property type="match status" value="1"/>
</dbReference>
<name>A0A849I938_9HYPH</name>
<evidence type="ECO:0000256" key="1">
    <source>
        <dbReference type="ARBA" id="ARBA00023015"/>
    </source>
</evidence>
<sequence>MSEGAGLQPDTCGCGPWTTLSGGSPCRIEDDHQANAFLANEAGQRTASANEMISGHREGERRCFRVLDGVVRLVRIFPDGQRQVARFAFPGDFVGLTASERELTCEAVTDTTVLEYDAERLERISDCNPHLARQLARALRDGVDQNVEHVRLLGRRSARQRLALFLKSLHGELGLGDLVPLPMARADIADHVGLTAETVSRAFAELKRRRVLMEIDRNLVRLDLSALTSLADET</sequence>
<gene>
    <name evidence="5" type="ORF">HJG44_16105</name>
</gene>
<organism evidence="5 6">
    <name type="scientific">Enterovirga aerilata</name>
    <dbReference type="NCBI Taxonomy" id="2730920"/>
    <lineage>
        <taxon>Bacteria</taxon>
        <taxon>Pseudomonadati</taxon>
        <taxon>Pseudomonadota</taxon>
        <taxon>Alphaproteobacteria</taxon>
        <taxon>Hyphomicrobiales</taxon>
        <taxon>Methylobacteriaceae</taxon>
        <taxon>Enterovirga</taxon>
    </lineage>
</organism>
<protein>
    <submittedName>
        <fullName evidence="5">Crp/Fnr family transcriptional regulator</fullName>
    </submittedName>
</protein>
<dbReference type="Gene3D" id="1.10.10.10">
    <property type="entry name" value="Winged helix-like DNA-binding domain superfamily/Winged helix DNA-binding domain"/>
    <property type="match status" value="1"/>
</dbReference>
<dbReference type="InterPro" id="IPR036388">
    <property type="entry name" value="WH-like_DNA-bd_sf"/>
</dbReference>
<dbReference type="GO" id="GO:0005829">
    <property type="term" value="C:cytosol"/>
    <property type="evidence" value="ECO:0007669"/>
    <property type="project" value="TreeGrafter"/>
</dbReference>
<dbReference type="Pfam" id="PF00027">
    <property type="entry name" value="cNMP_binding"/>
    <property type="match status" value="1"/>
</dbReference>
<keyword evidence="1" id="KW-0805">Transcription regulation</keyword>
<evidence type="ECO:0000256" key="2">
    <source>
        <dbReference type="ARBA" id="ARBA00023125"/>
    </source>
</evidence>
<feature type="domain" description="HTH crp-type" evidence="4">
    <location>
        <begin position="156"/>
        <end position="225"/>
    </location>
</feature>
<evidence type="ECO:0000256" key="3">
    <source>
        <dbReference type="ARBA" id="ARBA00023163"/>
    </source>
</evidence>
<accession>A0A849I938</accession>
<dbReference type="InterPro" id="IPR050397">
    <property type="entry name" value="Env_Response_Regulators"/>
</dbReference>
<dbReference type="EMBL" id="JABEPP010000004">
    <property type="protein sequence ID" value="NNM73908.1"/>
    <property type="molecule type" value="Genomic_DNA"/>
</dbReference>
<dbReference type="Pfam" id="PF13545">
    <property type="entry name" value="HTH_Crp_2"/>
    <property type="match status" value="1"/>
</dbReference>
<dbReference type="InterPro" id="IPR036390">
    <property type="entry name" value="WH_DNA-bd_sf"/>
</dbReference>
<dbReference type="AlphaFoldDB" id="A0A849I938"/>
<dbReference type="CDD" id="cd00038">
    <property type="entry name" value="CAP_ED"/>
    <property type="match status" value="1"/>
</dbReference>
<evidence type="ECO:0000259" key="4">
    <source>
        <dbReference type="PROSITE" id="PS51063"/>
    </source>
</evidence>
<keyword evidence="6" id="KW-1185">Reference proteome</keyword>
<dbReference type="PANTHER" id="PTHR24567:SF75">
    <property type="entry name" value="FUMARATE AND NITRATE REDUCTION REGULATORY PROTEIN"/>
    <property type="match status" value="1"/>
</dbReference>
<dbReference type="InterPro" id="IPR012318">
    <property type="entry name" value="HTH_CRP"/>
</dbReference>
<keyword evidence="3" id="KW-0804">Transcription</keyword>
<dbReference type="InterPro" id="IPR000595">
    <property type="entry name" value="cNMP-bd_dom"/>
</dbReference>
<proteinExistence type="predicted"/>
<evidence type="ECO:0000313" key="6">
    <source>
        <dbReference type="Proteomes" id="UP000564885"/>
    </source>
</evidence>
<dbReference type="RefSeq" id="WP_171219351.1">
    <property type="nucleotide sequence ID" value="NZ_JABEPP010000004.1"/>
</dbReference>
<dbReference type="SUPFAM" id="SSF51206">
    <property type="entry name" value="cAMP-binding domain-like"/>
    <property type="match status" value="1"/>
</dbReference>
<comment type="caution">
    <text evidence="5">The sequence shown here is derived from an EMBL/GenBank/DDBJ whole genome shotgun (WGS) entry which is preliminary data.</text>
</comment>
<dbReference type="GO" id="GO:0003700">
    <property type="term" value="F:DNA-binding transcription factor activity"/>
    <property type="evidence" value="ECO:0007669"/>
    <property type="project" value="TreeGrafter"/>
</dbReference>
<dbReference type="Gene3D" id="2.60.120.10">
    <property type="entry name" value="Jelly Rolls"/>
    <property type="match status" value="1"/>
</dbReference>
<evidence type="ECO:0000313" key="5">
    <source>
        <dbReference type="EMBL" id="NNM73908.1"/>
    </source>
</evidence>
<dbReference type="PRINTS" id="PR00034">
    <property type="entry name" value="HTHCRP"/>
</dbReference>
<reference evidence="5 6" key="1">
    <citation type="submission" date="2020-04" db="EMBL/GenBank/DDBJ databases">
        <title>Enterovirga sp. isolate from soil.</title>
        <authorList>
            <person name="Chea S."/>
            <person name="Kim D.-U."/>
        </authorList>
    </citation>
    <scope>NUCLEOTIDE SEQUENCE [LARGE SCALE GENOMIC DNA]</scope>
    <source>
        <strain evidence="5 6">DB1703</strain>
    </source>
</reference>
<dbReference type="SMART" id="SM00419">
    <property type="entry name" value="HTH_CRP"/>
    <property type="match status" value="1"/>
</dbReference>
<dbReference type="GO" id="GO:0003677">
    <property type="term" value="F:DNA binding"/>
    <property type="evidence" value="ECO:0007669"/>
    <property type="project" value="UniProtKB-KW"/>
</dbReference>
<dbReference type="SUPFAM" id="SSF46785">
    <property type="entry name" value="Winged helix' DNA-binding domain"/>
    <property type="match status" value="1"/>
</dbReference>
<dbReference type="PROSITE" id="PS51063">
    <property type="entry name" value="HTH_CRP_2"/>
    <property type="match status" value="1"/>
</dbReference>
<dbReference type="InterPro" id="IPR014710">
    <property type="entry name" value="RmlC-like_jellyroll"/>
</dbReference>
<dbReference type="SMART" id="SM00100">
    <property type="entry name" value="cNMP"/>
    <property type="match status" value="1"/>
</dbReference>
<keyword evidence="2" id="KW-0238">DNA-binding</keyword>
<dbReference type="InterPro" id="IPR018490">
    <property type="entry name" value="cNMP-bd_dom_sf"/>
</dbReference>
<dbReference type="Proteomes" id="UP000564885">
    <property type="component" value="Unassembled WGS sequence"/>
</dbReference>